<reference evidence="11" key="1">
    <citation type="submission" date="2019-08" db="EMBL/GenBank/DDBJ databases">
        <authorList>
            <person name="Kucharzyk K."/>
            <person name="Murdoch R.W."/>
            <person name="Higgins S."/>
            <person name="Loffler F."/>
        </authorList>
    </citation>
    <scope>NUCLEOTIDE SEQUENCE</scope>
</reference>
<dbReference type="InterPro" id="IPR005467">
    <property type="entry name" value="His_kinase_dom"/>
</dbReference>
<dbReference type="InterPro" id="IPR000014">
    <property type="entry name" value="PAS"/>
</dbReference>
<evidence type="ECO:0000259" key="10">
    <source>
        <dbReference type="PROSITE" id="PS50113"/>
    </source>
</evidence>
<evidence type="ECO:0000256" key="7">
    <source>
        <dbReference type="ARBA" id="ARBA00023136"/>
    </source>
</evidence>
<dbReference type="Gene3D" id="3.30.450.20">
    <property type="entry name" value="PAS domain"/>
    <property type="match status" value="2"/>
</dbReference>
<evidence type="ECO:0000256" key="1">
    <source>
        <dbReference type="ARBA" id="ARBA00000085"/>
    </source>
</evidence>
<evidence type="ECO:0000256" key="6">
    <source>
        <dbReference type="ARBA" id="ARBA00023012"/>
    </source>
</evidence>
<evidence type="ECO:0000313" key="11">
    <source>
        <dbReference type="EMBL" id="MPM56100.1"/>
    </source>
</evidence>
<dbReference type="CDD" id="cd00082">
    <property type="entry name" value="HisKA"/>
    <property type="match status" value="1"/>
</dbReference>
<dbReference type="EC" id="2.7.13.3" evidence="2"/>
<gene>
    <name evidence="11" type="primary">rcsC_193</name>
    <name evidence="11" type="ORF">SDC9_102899</name>
</gene>
<proteinExistence type="predicted"/>
<dbReference type="FunFam" id="3.30.565.10:FF:000006">
    <property type="entry name" value="Sensor histidine kinase WalK"/>
    <property type="match status" value="1"/>
</dbReference>
<sequence length="566" mass="65376">MCEIITERYIQKLRQEEEKNKYLEVSTELKTKCDIIETLRNREKDHLRHLRDVINNISEGIVVIDKEDRITLCSSSVYEITGLRHIELMDYKNIIRKYDIAVEENKGRNIEWFYNGFYKNRLPIKDLILKITEKSSKNIKYIELNTSPILRTNGELLHTVVTLTDITEKRINQIIAEEQALFVENVVNTLDVPIAVLDYPECNYKLLNKKYEELVSCIAKREINASMIINKSIYDVFEESTISGSLAKIAESGEAQIFPPLYIKDYQGRDKYYKPKVAPYKDKNGKTTIYIHVVDVTEEINHNIQLEKVNKLKDEFFNIISHELRTPLTMIYGSLQLAYDVYNGEVTPNIDKTLTRIRENSSRLLKLTNNMMDISKADAGLLTLNNVNFDVVMHSENVVNSSLYYAQRKGINIIFDTNEEECSVLIDKEKFERILLNLLSNAIKYTAENKHIYVNLEVEEEYFVLRVKDEGVGIPADKINSIFDRYSQLNSSLSRRAEGTGLGLAVVKKFVEAMNASIKVISEERKGSEFIVKFKRYSNGKSGCPQYVTLSDNFDDILNIEMSDVC</sequence>
<dbReference type="Pfam" id="PF00512">
    <property type="entry name" value="HisKA"/>
    <property type="match status" value="1"/>
</dbReference>
<dbReference type="PROSITE" id="PS50109">
    <property type="entry name" value="HIS_KIN"/>
    <property type="match status" value="1"/>
</dbReference>
<keyword evidence="4 11" id="KW-0808">Transferase</keyword>
<evidence type="ECO:0000256" key="3">
    <source>
        <dbReference type="ARBA" id="ARBA00022553"/>
    </source>
</evidence>
<dbReference type="SUPFAM" id="SSF47384">
    <property type="entry name" value="Homodimeric domain of signal transducing histidine kinase"/>
    <property type="match status" value="1"/>
</dbReference>
<dbReference type="InterPro" id="IPR003661">
    <property type="entry name" value="HisK_dim/P_dom"/>
</dbReference>
<comment type="catalytic activity">
    <reaction evidence="1">
        <text>ATP + protein L-histidine = ADP + protein N-phospho-L-histidine.</text>
        <dbReference type="EC" id="2.7.13.3"/>
    </reaction>
</comment>
<dbReference type="InterPro" id="IPR035965">
    <property type="entry name" value="PAS-like_dom_sf"/>
</dbReference>
<dbReference type="InterPro" id="IPR036890">
    <property type="entry name" value="HATPase_C_sf"/>
</dbReference>
<dbReference type="InterPro" id="IPR036097">
    <property type="entry name" value="HisK_dim/P_sf"/>
</dbReference>
<dbReference type="AlphaFoldDB" id="A0A645ASL4"/>
<dbReference type="NCBIfam" id="TIGR00229">
    <property type="entry name" value="sensory_box"/>
    <property type="match status" value="1"/>
</dbReference>
<protein>
    <recommendedName>
        <fullName evidence="2">histidine kinase</fullName>
        <ecNumber evidence="2">2.7.13.3</ecNumber>
    </recommendedName>
</protein>
<dbReference type="Pfam" id="PF02518">
    <property type="entry name" value="HATPase_c"/>
    <property type="match status" value="1"/>
</dbReference>
<keyword evidence="3" id="KW-0597">Phosphoprotein</keyword>
<dbReference type="Pfam" id="PF13188">
    <property type="entry name" value="PAS_8"/>
    <property type="match status" value="1"/>
</dbReference>
<dbReference type="SMART" id="SM00388">
    <property type="entry name" value="HisKA"/>
    <property type="match status" value="1"/>
</dbReference>
<name>A0A645ASL4_9ZZZZ</name>
<dbReference type="Gene3D" id="1.10.287.130">
    <property type="match status" value="1"/>
</dbReference>
<dbReference type="PANTHER" id="PTHR43547">
    <property type="entry name" value="TWO-COMPONENT HISTIDINE KINASE"/>
    <property type="match status" value="1"/>
</dbReference>
<dbReference type="SMART" id="SM00091">
    <property type="entry name" value="PAS"/>
    <property type="match status" value="2"/>
</dbReference>
<dbReference type="PRINTS" id="PR00344">
    <property type="entry name" value="BCTRLSENSOR"/>
</dbReference>
<accession>A0A645ASL4</accession>
<dbReference type="SUPFAM" id="SSF55874">
    <property type="entry name" value="ATPase domain of HSP90 chaperone/DNA topoisomerase II/histidine kinase"/>
    <property type="match status" value="1"/>
</dbReference>
<evidence type="ECO:0000256" key="2">
    <source>
        <dbReference type="ARBA" id="ARBA00012438"/>
    </source>
</evidence>
<evidence type="ECO:0000256" key="4">
    <source>
        <dbReference type="ARBA" id="ARBA00022679"/>
    </source>
</evidence>
<comment type="caution">
    <text evidence="11">The sequence shown here is derived from an EMBL/GenBank/DDBJ whole genome shotgun (WGS) entry which is preliminary data.</text>
</comment>
<dbReference type="EMBL" id="VSSQ01015581">
    <property type="protein sequence ID" value="MPM56100.1"/>
    <property type="molecule type" value="Genomic_DNA"/>
</dbReference>
<feature type="domain" description="PAS" evidence="9">
    <location>
        <begin position="46"/>
        <end position="90"/>
    </location>
</feature>
<dbReference type="InterPro" id="IPR003594">
    <property type="entry name" value="HATPase_dom"/>
</dbReference>
<keyword evidence="5 11" id="KW-0418">Kinase</keyword>
<feature type="domain" description="Histidine kinase" evidence="8">
    <location>
        <begin position="319"/>
        <end position="538"/>
    </location>
</feature>
<dbReference type="PROSITE" id="PS50113">
    <property type="entry name" value="PAC"/>
    <property type="match status" value="1"/>
</dbReference>
<dbReference type="InterPro" id="IPR000700">
    <property type="entry name" value="PAS-assoc_C"/>
</dbReference>
<feature type="domain" description="PAC" evidence="10">
    <location>
        <begin position="125"/>
        <end position="178"/>
    </location>
</feature>
<dbReference type="PROSITE" id="PS50112">
    <property type="entry name" value="PAS"/>
    <property type="match status" value="1"/>
</dbReference>
<dbReference type="GO" id="GO:0000155">
    <property type="term" value="F:phosphorelay sensor kinase activity"/>
    <property type="evidence" value="ECO:0007669"/>
    <property type="project" value="InterPro"/>
</dbReference>
<evidence type="ECO:0000256" key="5">
    <source>
        <dbReference type="ARBA" id="ARBA00022777"/>
    </source>
</evidence>
<evidence type="ECO:0000259" key="8">
    <source>
        <dbReference type="PROSITE" id="PS50109"/>
    </source>
</evidence>
<keyword evidence="7" id="KW-0472">Membrane</keyword>
<keyword evidence="6" id="KW-0902">Two-component regulatory system</keyword>
<dbReference type="FunFam" id="1.10.287.130:FF:000001">
    <property type="entry name" value="Two-component sensor histidine kinase"/>
    <property type="match status" value="1"/>
</dbReference>
<dbReference type="Gene3D" id="3.30.565.10">
    <property type="entry name" value="Histidine kinase-like ATPase, C-terminal domain"/>
    <property type="match status" value="1"/>
</dbReference>
<dbReference type="SUPFAM" id="SSF55785">
    <property type="entry name" value="PYP-like sensor domain (PAS domain)"/>
    <property type="match status" value="2"/>
</dbReference>
<organism evidence="11">
    <name type="scientific">bioreactor metagenome</name>
    <dbReference type="NCBI Taxonomy" id="1076179"/>
    <lineage>
        <taxon>unclassified sequences</taxon>
        <taxon>metagenomes</taxon>
        <taxon>ecological metagenomes</taxon>
    </lineage>
</organism>
<dbReference type="PANTHER" id="PTHR43547:SF2">
    <property type="entry name" value="HYBRID SIGNAL TRANSDUCTION HISTIDINE KINASE C"/>
    <property type="match status" value="1"/>
</dbReference>
<dbReference type="InterPro" id="IPR004358">
    <property type="entry name" value="Sig_transdc_His_kin-like_C"/>
</dbReference>
<dbReference type="SMART" id="SM00387">
    <property type="entry name" value="HATPase_c"/>
    <property type="match status" value="1"/>
</dbReference>
<evidence type="ECO:0000259" key="9">
    <source>
        <dbReference type="PROSITE" id="PS50112"/>
    </source>
</evidence>